<dbReference type="InterPro" id="IPR025366">
    <property type="entry name" value="DUF4270"/>
</dbReference>
<proteinExistence type="predicted"/>
<evidence type="ECO:0000313" key="1">
    <source>
        <dbReference type="EMBL" id="SMC72947.1"/>
    </source>
</evidence>
<dbReference type="RefSeq" id="WP_084288485.1">
    <property type="nucleotide sequence ID" value="NZ_FWYB01000002.1"/>
</dbReference>
<gene>
    <name evidence="1" type="ORF">SAMN04488101_102525</name>
</gene>
<protein>
    <recommendedName>
        <fullName evidence="3">DUF4270 domain-containing protein</fullName>
    </recommendedName>
</protein>
<accession>A0A1W2BJ46</accession>
<organism evidence="1 2">
    <name type="scientific">Pedobacter nyackensis</name>
    <dbReference type="NCBI Taxonomy" id="475255"/>
    <lineage>
        <taxon>Bacteria</taxon>
        <taxon>Pseudomonadati</taxon>
        <taxon>Bacteroidota</taxon>
        <taxon>Sphingobacteriia</taxon>
        <taxon>Sphingobacteriales</taxon>
        <taxon>Sphingobacteriaceae</taxon>
        <taxon>Pedobacter</taxon>
    </lineage>
</organism>
<keyword evidence="2" id="KW-1185">Reference proteome</keyword>
<reference evidence="1 2" key="1">
    <citation type="submission" date="2017-04" db="EMBL/GenBank/DDBJ databases">
        <authorList>
            <person name="Afonso C.L."/>
            <person name="Miller P.J."/>
            <person name="Scott M.A."/>
            <person name="Spackman E."/>
            <person name="Goraichik I."/>
            <person name="Dimitrov K.M."/>
            <person name="Suarez D.L."/>
            <person name="Swayne D.E."/>
        </authorList>
    </citation>
    <scope>NUCLEOTIDE SEQUENCE [LARGE SCALE GENOMIC DNA]</scope>
    <source>
        <strain evidence="1 2">DSM 19625</strain>
    </source>
</reference>
<dbReference type="Pfam" id="PF14092">
    <property type="entry name" value="DUF4270"/>
    <property type="match status" value="1"/>
</dbReference>
<evidence type="ECO:0000313" key="2">
    <source>
        <dbReference type="Proteomes" id="UP000192678"/>
    </source>
</evidence>
<dbReference type="Proteomes" id="UP000192678">
    <property type="component" value="Unassembled WGS sequence"/>
</dbReference>
<dbReference type="PROSITE" id="PS51257">
    <property type="entry name" value="PROKAR_LIPOPROTEIN"/>
    <property type="match status" value="1"/>
</dbReference>
<name>A0A1W2BJ46_9SPHI</name>
<evidence type="ECO:0008006" key="3">
    <source>
        <dbReference type="Google" id="ProtNLM"/>
    </source>
</evidence>
<sequence length="478" mass="51842">MKFTKQDLLTMLIGLFLFASCKDSNTIGLDLESGQEIKGTLMDSATVASQTLVDDPTSGVSLVRHPLGFMTDPTFGTSEASLAMAVSIPSNDFKFGKDAVIDSAVLILPYASQFYGDTTTSVYTIDVKQLDKDISKEQKYMTNQTWPATGASIGTFSGKVKPNTKFKITQIVTGKPDTLGTVIPQIRIKLNNTFINTQLIGLADSAKLSRPNKFFEFFKGLKVTSTATGAGGIMFLNYAGTDGNLAIYYKRTNATTPTAKDTVAVNFPIGNNSGPVTTTVNHIHPTALKDQITNSTENITYLQALAGLKNKISFPYLKKFVADLKAKNNPNTKVIVNKAQLVIDLSAGTDVIPFSAAQRLSLYRYDIAGQRANVPDNDNSIQGVYNGDPRALGNEVLFGGYFDSVNKRYIFTITSYIQDLLDGKTEDYGTFLAPSSLTEFNINPSVTSAARSVISKHKKGAAAGEKTLKLNIYYTQIN</sequence>
<dbReference type="AlphaFoldDB" id="A0A1W2BJ46"/>
<dbReference type="EMBL" id="FWYB01000002">
    <property type="protein sequence ID" value="SMC72947.1"/>
    <property type="molecule type" value="Genomic_DNA"/>
</dbReference>
<dbReference type="STRING" id="475255.SAMN04488101_102525"/>
<dbReference type="OrthoDB" id="1466062at2"/>